<proteinExistence type="predicted"/>
<keyword evidence="2" id="KW-1185">Reference proteome</keyword>
<evidence type="ECO:0008006" key="3">
    <source>
        <dbReference type="Google" id="ProtNLM"/>
    </source>
</evidence>
<organism evidence="1 2">
    <name type="scientific">candidate division MSBL1 archaeon SCGC-AAA382A03</name>
    <dbReference type="NCBI Taxonomy" id="1698278"/>
    <lineage>
        <taxon>Archaea</taxon>
        <taxon>Methanobacteriati</taxon>
        <taxon>Methanobacteriota</taxon>
        <taxon>candidate division MSBL1</taxon>
    </lineage>
</organism>
<dbReference type="InterPro" id="IPR036895">
    <property type="entry name" value="Uracil-DNA_glycosylase-like_sf"/>
</dbReference>
<name>A0A133VG29_9EURY</name>
<evidence type="ECO:0000313" key="1">
    <source>
        <dbReference type="EMBL" id="KXB05401.1"/>
    </source>
</evidence>
<comment type="caution">
    <text evidence="1">The sequence shown here is derived from an EMBL/GenBank/DDBJ whole genome shotgun (WGS) entry which is preliminary data.</text>
</comment>
<dbReference type="Gene3D" id="3.40.470.10">
    <property type="entry name" value="Uracil-DNA glycosylase-like domain"/>
    <property type="match status" value="1"/>
</dbReference>
<dbReference type="Proteomes" id="UP000070549">
    <property type="component" value="Unassembled WGS sequence"/>
</dbReference>
<dbReference type="EMBL" id="LHYC01000017">
    <property type="protein sequence ID" value="KXB05401.1"/>
    <property type="molecule type" value="Genomic_DNA"/>
</dbReference>
<protein>
    <recommendedName>
        <fullName evidence="3">Uracil-DNA glycosylase-like domain-containing protein</fullName>
    </recommendedName>
</protein>
<dbReference type="AlphaFoldDB" id="A0A133VG29"/>
<sequence length="127" mass="15387">MEDLNFAERIDKEDDDSRLYYRGSFVTDLIKIRLRKEKAEEVLSNYGKREDSKWKRYLKKEIEVVDPLLIVALGSRTYRTLIRKRIVNRPVEKTYHYGSLRFPNNEKELRDQLGRVNRVYEFLKGER</sequence>
<gene>
    <name evidence="1" type="ORF">AKJ49_00885</name>
</gene>
<accession>A0A133VG29</accession>
<reference evidence="1 2" key="1">
    <citation type="journal article" date="2016" name="Sci. Rep.">
        <title>Metabolic traits of an uncultured archaeal lineage -MSBL1- from brine pools of the Red Sea.</title>
        <authorList>
            <person name="Mwirichia R."/>
            <person name="Alam I."/>
            <person name="Rashid M."/>
            <person name="Vinu M."/>
            <person name="Ba-Alawi W."/>
            <person name="Anthony Kamau A."/>
            <person name="Kamanda Ngugi D."/>
            <person name="Goker M."/>
            <person name="Klenk H.P."/>
            <person name="Bajic V."/>
            <person name="Stingl U."/>
        </authorList>
    </citation>
    <scope>NUCLEOTIDE SEQUENCE [LARGE SCALE GENOMIC DNA]</scope>
    <source>
        <strain evidence="1">SCGC-AAA382A03</strain>
    </source>
</reference>
<evidence type="ECO:0000313" key="2">
    <source>
        <dbReference type="Proteomes" id="UP000070549"/>
    </source>
</evidence>